<accession>A0A0E9UAG7</accession>
<keyword evidence="1" id="KW-0812">Transmembrane</keyword>
<proteinExistence type="predicted"/>
<name>A0A0E9UAG7_ANGAN</name>
<reference evidence="2" key="2">
    <citation type="journal article" date="2015" name="Fish Shellfish Immunol.">
        <title>Early steps in the European eel (Anguilla anguilla)-Vibrio vulnificus interaction in the gills: Role of the RtxA13 toxin.</title>
        <authorList>
            <person name="Callol A."/>
            <person name="Pajuelo D."/>
            <person name="Ebbesson L."/>
            <person name="Teles M."/>
            <person name="MacKenzie S."/>
            <person name="Amaro C."/>
        </authorList>
    </citation>
    <scope>NUCLEOTIDE SEQUENCE</scope>
</reference>
<reference evidence="2" key="1">
    <citation type="submission" date="2014-11" db="EMBL/GenBank/DDBJ databases">
        <authorList>
            <person name="Amaro Gonzalez C."/>
        </authorList>
    </citation>
    <scope>NUCLEOTIDE SEQUENCE</scope>
</reference>
<evidence type="ECO:0000313" key="2">
    <source>
        <dbReference type="EMBL" id="JAH61953.1"/>
    </source>
</evidence>
<evidence type="ECO:0000256" key="1">
    <source>
        <dbReference type="SAM" id="Phobius"/>
    </source>
</evidence>
<protein>
    <submittedName>
        <fullName evidence="2">Uncharacterized protein</fullName>
    </submittedName>
</protein>
<sequence length="60" mass="7347">MNSHVNHIILNLYSKMYIFTYFIFKILHTFARVFSQFNKYVVFCYSLLPEVSWTQSFLRV</sequence>
<keyword evidence="1" id="KW-1133">Transmembrane helix</keyword>
<dbReference type="AlphaFoldDB" id="A0A0E9UAG7"/>
<dbReference type="EMBL" id="GBXM01046624">
    <property type="protein sequence ID" value="JAH61953.1"/>
    <property type="molecule type" value="Transcribed_RNA"/>
</dbReference>
<organism evidence="2">
    <name type="scientific">Anguilla anguilla</name>
    <name type="common">European freshwater eel</name>
    <name type="synonym">Muraena anguilla</name>
    <dbReference type="NCBI Taxonomy" id="7936"/>
    <lineage>
        <taxon>Eukaryota</taxon>
        <taxon>Metazoa</taxon>
        <taxon>Chordata</taxon>
        <taxon>Craniata</taxon>
        <taxon>Vertebrata</taxon>
        <taxon>Euteleostomi</taxon>
        <taxon>Actinopterygii</taxon>
        <taxon>Neopterygii</taxon>
        <taxon>Teleostei</taxon>
        <taxon>Anguilliformes</taxon>
        <taxon>Anguillidae</taxon>
        <taxon>Anguilla</taxon>
    </lineage>
</organism>
<keyword evidence="1" id="KW-0472">Membrane</keyword>
<feature type="transmembrane region" description="Helical" evidence="1">
    <location>
        <begin position="12"/>
        <end position="31"/>
    </location>
</feature>